<name>A0ACC4DHI3_PURLI</name>
<keyword evidence="2" id="KW-1185">Reference proteome</keyword>
<organism evidence="1 2">
    <name type="scientific">Purpureocillium lilacinum</name>
    <name type="common">Paecilomyces lilacinus</name>
    <dbReference type="NCBI Taxonomy" id="33203"/>
    <lineage>
        <taxon>Eukaryota</taxon>
        <taxon>Fungi</taxon>
        <taxon>Dikarya</taxon>
        <taxon>Ascomycota</taxon>
        <taxon>Pezizomycotina</taxon>
        <taxon>Sordariomycetes</taxon>
        <taxon>Hypocreomycetidae</taxon>
        <taxon>Hypocreales</taxon>
        <taxon>Ophiocordycipitaceae</taxon>
        <taxon>Purpureocillium</taxon>
    </lineage>
</organism>
<dbReference type="EMBL" id="JBGNUJ010000010">
    <property type="protein sequence ID" value="KAL3954896.1"/>
    <property type="molecule type" value="Genomic_DNA"/>
</dbReference>
<evidence type="ECO:0000313" key="1">
    <source>
        <dbReference type="EMBL" id="KAL3954896.1"/>
    </source>
</evidence>
<accession>A0ACC4DHI3</accession>
<evidence type="ECO:0000313" key="2">
    <source>
        <dbReference type="Proteomes" id="UP001638806"/>
    </source>
</evidence>
<comment type="caution">
    <text evidence="1">The sequence shown here is derived from an EMBL/GenBank/DDBJ whole genome shotgun (WGS) entry which is preliminary data.</text>
</comment>
<protein>
    <submittedName>
        <fullName evidence="1">Uncharacterized protein</fullName>
    </submittedName>
</protein>
<proteinExistence type="predicted"/>
<gene>
    <name evidence="1" type="ORF">ACCO45_010459</name>
</gene>
<dbReference type="Proteomes" id="UP001638806">
    <property type="component" value="Unassembled WGS sequence"/>
</dbReference>
<reference evidence="1" key="1">
    <citation type="submission" date="2024-12" db="EMBL/GenBank/DDBJ databases">
        <title>Comparative genomics and development of molecular markers within Purpureocillium lilacinum and among Purpureocillium species.</title>
        <authorList>
            <person name="Yeh Z.-Y."/>
            <person name="Ni N.-T."/>
            <person name="Lo P.-H."/>
            <person name="Mushyakhwo K."/>
            <person name="Lin C.-F."/>
            <person name="Nai Y.-S."/>
        </authorList>
    </citation>
    <scope>NUCLEOTIDE SEQUENCE</scope>
    <source>
        <strain evidence="1">NCHU-NPUST-175</strain>
    </source>
</reference>
<sequence length="181" mass="20153">MSENPPSSRNSSFLGRYVLGVATFIIHPPARPFCQVIPICSLPRLLRTAATGLNPHGFSWIGRHLELSDRHTHKIESQRTPTEGAVRDPKIKLTISAHPVLPHALQQPRPNQAPRSCTLAAALLAPPRPLHRLPDPEQQHERQWLTRPRCVVEASRTDDPSGSLAVADAVPVRLTSRTRRR</sequence>